<protein>
    <recommendedName>
        <fullName evidence="3">asparagine synthase (glutamine-hydrolyzing)</fullName>
        <ecNumber evidence="3">6.3.5.4</ecNumber>
    </recommendedName>
</protein>
<evidence type="ECO:0000259" key="11">
    <source>
        <dbReference type="PROSITE" id="PS51278"/>
    </source>
</evidence>
<evidence type="ECO:0000256" key="9">
    <source>
        <dbReference type="PIRSR" id="PIRSR001589-2"/>
    </source>
</evidence>
<proteinExistence type="inferred from homology"/>
<name>A0AA96GHJ5_9BACT</name>
<dbReference type="InterPro" id="IPR001962">
    <property type="entry name" value="Asn_synthase"/>
</dbReference>
<dbReference type="InterPro" id="IPR029055">
    <property type="entry name" value="Ntn_hydrolases_N"/>
</dbReference>
<evidence type="ECO:0000256" key="8">
    <source>
        <dbReference type="PIRSR" id="PIRSR001589-1"/>
    </source>
</evidence>
<dbReference type="Gene3D" id="3.60.20.10">
    <property type="entry name" value="Glutamine Phosphoribosylpyrophosphate, subunit 1, domain 1"/>
    <property type="match status" value="1"/>
</dbReference>
<comment type="pathway">
    <text evidence="1">Amino-acid biosynthesis; L-asparagine biosynthesis; L-asparagine from L-aspartate (L-Gln route): step 1/1.</text>
</comment>
<keyword evidence="6 8" id="KW-0315">Glutamine amidotransferase</keyword>
<feature type="binding site" evidence="9">
    <location>
        <position position="101"/>
    </location>
    <ligand>
        <name>L-glutamine</name>
        <dbReference type="ChEBI" id="CHEBI:58359"/>
    </ligand>
</feature>
<feature type="active site" description="For GATase activity" evidence="8">
    <location>
        <position position="2"/>
    </location>
</feature>
<evidence type="ECO:0000256" key="1">
    <source>
        <dbReference type="ARBA" id="ARBA00005187"/>
    </source>
</evidence>
<evidence type="ECO:0000256" key="5">
    <source>
        <dbReference type="ARBA" id="ARBA00022840"/>
    </source>
</evidence>
<evidence type="ECO:0000313" key="13">
    <source>
        <dbReference type="Proteomes" id="UP001302494"/>
    </source>
</evidence>
<keyword evidence="4 9" id="KW-0547">Nucleotide-binding</keyword>
<evidence type="ECO:0000313" key="12">
    <source>
        <dbReference type="EMBL" id="WNM60290.1"/>
    </source>
</evidence>
<dbReference type="CDD" id="cd00712">
    <property type="entry name" value="AsnB"/>
    <property type="match status" value="1"/>
</dbReference>
<dbReference type="PANTHER" id="PTHR43284:SF1">
    <property type="entry name" value="ASPARAGINE SYNTHETASE"/>
    <property type="match status" value="1"/>
</dbReference>
<dbReference type="SUPFAM" id="SSF52402">
    <property type="entry name" value="Adenine nucleotide alpha hydrolases-like"/>
    <property type="match status" value="1"/>
</dbReference>
<dbReference type="PROSITE" id="PS51278">
    <property type="entry name" value="GATASE_TYPE_2"/>
    <property type="match status" value="1"/>
</dbReference>
<evidence type="ECO:0000256" key="10">
    <source>
        <dbReference type="PIRSR" id="PIRSR001589-3"/>
    </source>
</evidence>
<dbReference type="CDD" id="cd01991">
    <property type="entry name" value="Asn_synthase_B_C"/>
    <property type="match status" value="1"/>
</dbReference>
<evidence type="ECO:0000256" key="7">
    <source>
        <dbReference type="ARBA" id="ARBA00048741"/>
    </source>
</evidence>
<evidence type="ECO:0000256" key="6">
    <source>
        <dbReference type="ARBA" id="ARBA00022962"/>
    </source>
</evidence>
<dbReference type="KEGG" id="nneo:PQG83_11000"/>
<dbReference type="Gene3D" id="3.40.50.620">
    <property type="entry name" value="HUPs"/>
    <property type="match status" value="1"/>
</dbReference>
<dbReference type="PANTHER" id="PTHR43284">
    <property type="entry name" value="ASPARAGINE SYNTHETASE (GLUTAMINE-HYDROLYZING)"/>
    <property type="match status" value="1"/>
</dbReference>
<evidence type="ECO:0000256" key="2">
    <source>
        <dbReference type="ARBA" id="ARBA00005752"/>
    </source>
</evidence>
<keyword evidence="8" id="KW-0028">Amino-acid biosynthesis</keyword>
<dbReference type="NCBIfam" id="TIGR01536">
    <property type="entry name" value="asn_synth_AEB"/>
    <property type="match status" value="1"/>
</dbReference>
<sequence length="613" mass="70086">MCGIAGELRFNQALGPEADWEKISALMARRGPNDQGIWTDHRTCTLVFRRLAIIDLSMNAHQPMTVQNGRYTLVFNGEIYNFQDLRKELEVRGVRFRSTSDTEVVLYALMEWGVAALDRFNGMFALGFFDSVEKRLLLARDHAGMKPLYYLKKSEGMVFASQYNQILAHPLSHNLEVSPEALGLYLRLAYIPAPYALMQDSNMLEPGSWVKFTADGHVEKGQYFKFPQYKTPKLQGREALEAVDSTITAAVKRHLISDVPVGAFLSGGIDSPLVVAKMRSVSAGPVEVFTIGTGEKATDETQDAMAYAKEFGVKHRIECMDPAKALDFLDDVIESCGEPFGDYSIFPTMMVSRLASQNYKVMLSGDGGDELFWGYTGRFGSLVKNAGDFRYPFWWRWVWRGLKRVLQYGNYNHLNQPSLGSYHRLMLTHLSEKWLNRIFPSLPVWPNAYKAFEYDSCDQDRAAQYSRIAEFECHLPYVLMKVDRASMFHSLEVRVPLLDKEVIEIAAQTDWHQCLDVEQKMGKMVLRQVLSKYAKQQTQGKRGFEVPMGAWLRTSLREMVEESLLKRDEMLGLEVNKEALRRLYDLHLDGGSDLSWALWPLLSLSLWMNKHYQ</sequence>
<dbReference type="Proteomes" id="UP001302494">
    <property type="component" value="Chromosome"/>
</dbReference>
<dbReference type="Pfam" id="PF00733">
    <property type="entry name" value="Asn_synthase"/>
    <property type="match status" value="1"/>
</dbReference>
<dbReference type="InterPro" id="IPR014729">
    <property type="entry name" value="Rossmann-like_a/b/a_fold"/>
</dbReference>
<dbReference type="InterPro" id="IPR006426">
    <property type="entry name" value="Asn_synth_AEB"/>
</dbReference>
<evidence type="ECO:0000256" key="4">
    <source>
        <dbReference type="ARBA" id="ARBA00022741"/>
    </source>
</evidence>
<organism evidence="12 13">
    <name type="scientific">Candidatus Nitrospira neomarina</name>
    <dbReference type="NCBI Taxonomy" id="3020899"/>
    <lineage>
        <taxon>Bacteria</taxon>
        <taxon>Pseudomonadati</taxon>
        <taxon>Nitrospirota</taxon>
        <taxon>Nitrospiria</taxon>
        <taxon>Nitrospirales</taxon>
        <taxon>Nitrospiraceae</taxon>
        <taxon>Nitrospira</taxon>
    </lineage>
</organism>
<dbReference type="GO" id="GO:0006529">
    <property type="term" value="P:asparagine biosynthetic process"/>
    <property type="evidence" value="ECO:0007669"/>
    <property type="project" value="UniProtKB-KW"/>
</dbReference>
<dbReference type="InterPro" id="IPR033738">
    <property type="entry name" value="AsnB_N"/>
</dbReference>
<comment type="similarity">
    <text evidence="2">Belongs to the asparagine synthetase family.</text>
</comment>
<feature type="binding site" evidence="9">
    <location>
        <position position="291"/>
    </location>
    <ligand>
        <name>ATP</name>
        <dbReference type="ChEBI" id="CHEBI:30616"/>
    </ligand>
</feature>
<dbReference type="AlphaFoldDB" id="A0AA96GHJ5"/>
<dbReference type="RefSeq" id="WP_312740830.1">
    <property type="nucleotide sequence ID" value="NZ_CP116968.1"/>
</dbReference>
<feature type="binding site" evidence="9">
    <location>
        <begin position="364"/>
        <end position="365"/>
    </location>
    <ligand>
        <name>ATP</name>
        <dbReference type="ChEBI" id="CHEBI:30616"/>
    </ligand>
</feature>
<dbReference type="InterPro" id="IPR017932">
    <property type="entry name" value="GATase_2_dom"/>
</dbReference>
<dbReference type="SUPFAM" id="SSF56235">
    <property type="entry name" value="N-terminal nucleophile aminohydrolases (Ntn hydrolases)"/>
    <property type="match status" value="1"/>
</dbReference>
<dbReference type="PIRSF" id="PIRSF001589">
    <property type="entry name" value="Asn_synthetase_glu-h"/>
    <property type="match status" value="1"/>
</dbReference>
<dbReference type="Pfam" id="PF13522">
    <property type="entry name" value="GATase_6"/>
    <property type="match status" value="1"/>
</dbReference>
<comment type="catalytic activity">
    <reaction evidence="7">
        <text>L-aspartate + L-glutamine + ATP + H2O = L-asparagine + L-glutamate + AMP + diphosphate + H(+)</text>
        <dbReference type="Rhea" id="RHEA:12228"/>
        <dbReference type="ChEBI" id="CHEBI:15377"/>
        <dbReference type="ChEBI" id="CHEBI:15378"/>
        <dbReference type="ChEBI" id="CHEBI:29985"/>
        <dbReference type="ChEBI" id="CHEBI:29991"/>
        <dbReference type="ChEBI" id="CHEBI:30616"/>
        <dbReference type="ChEBI" id="CHEBI:33019"/>
        <dbReference type="ChEBI" id="CHEBI:58048"/>
        <dbReference type="ChEBI" id="CHEBI:58359"/>
        <dbReference type="ChEBI" id="CHEBI:456215"/>
        <dbReference type="EC" id="6.3.5.4"/>
    </reaction>
</comment>
<keyword evidence="8" id="KW-0061">Asparagine biosynthesis</keyword>
<gene>
    <name evidence="12" type="primary">asnB</name>
    <name evidence="12" type="ORF">PQG83_11000</name>
</gene>
<reference evidence="12 13" key="1">
    <citation type="submission" date="2023-01" db="EMBL/GenBank/DDBJ databases">
        <title>Cultivation and genomic characterization of new, ubiquitous marine nitrite-oxidizing bacteria from the Nitrospirales.</title>
        <authorList>
            <person name="Mueller A.J."/>
            <person name="Daebeler A."/>
            <person name="Herbold C.W."/>
            <person name="Kirkegaard R.H."/>
            <person name="Daims H."/>
        </authorList>
    </citation>
    <scope>NUCLEOTIDE SEQUENCE [LARGE SCALE GENOMIC DNA]</scope>
    <source>
        <strain evidence="12 13">DK</strain>
    </source>
</reference>
<evidence type="ECO:0000256" key="3">
    <source>
        <dbReference type="ARBA" id="ARBA00012737"/>
    </source>
</evidence>
<feature type="domain" description="Glutamine amidotransferase type-2" evidence="11">
    <location>
        <begin position="2"/>
        <end position="215"/>
    </location>
</feature>
<accession>A0AA96GHJ5</accession>
<keyword evidence="5 9" id="KW-0067">ATP-binding</keyword>
<dbReference type="EC" id="6.3.5.4" evidence="3"/>
<dbReference type="GO" id="GO:0005829">
    <property type="term" value="C:cytosol"/>
    <property type="evidence" value="ECO:0007669"/>
    <property type="project" value="TreeGrafter"/>
</dbReference>
<dbReference type="GO" id="GO:0004066">
    <property type="term" value="F:asparagine synthase (glutamine-hydrolyzing) activity"/>
    <property type="evidence" value="ECO:0007669"/>
    <property type="project" value="UniProtKB-EC"/>
</dbReference>
<keyword evidence="12" id="KW-0436">Ligase</keyword>
<feature type="site" description="Important for beta-aspartyl-AMP intermediate formation" evidence="10">
    <location>
        <position position="366"/>
    </location>
</feature>
<keyword evidence="13" id="KW-1185">Reference proteome</keyword>
<dbReference type="EMBL" id="CP116968">
    <property type="protein sequence ID" value="WNM60290.1"/>
    <property type="molecule type" value="Genomic_DNA"/>
</dbReference>
<dbReference type="InterPro" id="IPR051786">
    <property type="entry name" value="ASN_synthetase/amidase"/>
</dbReference>
<dbReference type="GO" id="GO:0005524">
    <property type="term" value="F:ATP binding"/>
    <property type="evidence" value="ECO:0007669"/>
    <property type="project" value="UniProtKB-KW"/>
</dbReference>